<dbReference type="Proteomes" id="UP000003111">
    <property type="component" value="Unassembled WGS sequence"/>
</dbReference>
<evidence type="ECO:0000313" key="2">
    <source>
        <dbReference type="Proteomes" id="UP000003111"/>
    </source>
</evidence>
<dbReference type="STRING" id="585531.HMPREF0063_10201"/>
<gene>
    <name evidence="1" type="ORF">HMPREF0063_10201</name>
</gene>
<reference evidence="1" key="1">
    <citation type="submission" date="2010-08" db="EMBL/GenBank/DDBJ databases">
        <authorList>
            <person name="Muzny D."/>
            <person name="Qin X."/>
            <person name="Buhay C."/>
            <person name="Dugan-Rocha S."/>
            <person name="Ding Y."/>
            <person name="Chen G."/>
            <person name="Hawes A."/>
            <person name="Holder M."/>
            <person name="Jhangiani S."/>
            <person name="Johnson A."/>
            <person name="Khan Z."/>
            <person name="Li Z."/>
            <person name="Liu W."/>
            <person name="Liu X."/>
            <person name="Perez L."/>
            <person name="Shen H."/>
            <person name="Wang Q."/>
            <person name="Watt J."/>
            <person name="Xi L."/>
            <person name="Xin Y."/>
            <person name="Zhou J."/>
            <person name="Deng J."/>
            <person name="Jiang H."/>
            <person name="Liu Y."/>
            <person name="Qu J."/>
            <person name="Song X.-Z."/>
            <person name="Zhang L."/>
            <person name="Villasana D."/>
            <person name="Johnson A."/>
            <person name="Liu J."/>
            <person name="Liyanage D."/>
            <person name="Lorensuhewa L."/>
            <person name="Robinson T."/>
            <person name="Song A."/>
            <person name="Song B.-B."/>
            <person name="Dinh H."/>
            <person name="Thornton R."/>
            <person name="Coyle M."/>
            <person name="Francisco L."/>
            <person name="Jackson L."/>
            <person name="Javaid M."/>
            <person name="Korchina V."/>
            <person name="Kovar C."/>
            <person name="Mata R."/>
            <person name="Mathew T."/>
            <person name="Ngo R."/>
            <person name="Nguyen L."/>
            <person name="Nguyen N."/>
            <person name="Okwuonu G."/>
            <person name="Ongeri F."/>
            <person name="Pham C."/>
            <person name="Simmons D."/>
            <person name="Wilczek-Boney K."/>
            <person name="Hale W."/>
            <person name="Jakkamsetti A."/>
            <person name="Pham P."/>
            <person name="Ruth R."/>
            <person name="San Lucas F."/>
            <person name="Warren J."/>
            <person name="Zhang J."/>
            <person name="Zhao Z."/>
            <person name="Zhou C."/>
            <person name="Zhu D."/>
            <person name="Lee S."/>
            <person name="Bess C."/>
            <person name="Blankenburg K."/>
            <person name="Forbes L."/>
            <person name="Fu Q."/>
            <person name="Gubbala S."/>
            <person name="Hirani K."/>
            <person name="Jayaseelan J.C."/>
            <person name="Lara F."/>
            <person name="Munidasa M."/>
            <person name="Palculict T."/>
            <person name="Patil S."/>
            <person name="Pu L.-L."/>
            <person name="Saada N."/>
            <person name="Tang L."/>
            <person name="Weissenberger G."/>
            <person name="Zhu Y."/>
            <person name="Hemphill L."/>
            <person name="Shang Y."/>
            <person name="Youmans B."/>
            <person name="Ayvaz T."/>
            <person name="Ross M."/>
            <person name="Santibanez J."/>
            <person name="Aqrawi P."/>
            <person name="Gross S."/>
            <person name="Joshi V."/>
            <person name="Fowler G."/>
            <person name="Nazareth L."/>
            <person name="Reid J."/>
            <person name="Worley K."/>
            <person name="Petrosino J."/>
            <person name="Highlander S."/>
            <person name="Gibbs R."/>
        </authorList>
    </citation>
    <scope>NUCLEOTIDE SEQUENCE [LARGE SCALE GENOMIC DNA]</scope>
    <source>
        <strain evidence="1">DSM 15272</strain>
    </source>
</reference>
<accession>E2S844</accession>
<dbReference type="AlphaFoldDB" id="E2S844"/>
<name>E2S844_9ACTN</name>
<dbReference type="RefSeq" id="WP_007079083.1">
    <property type="nucleotide sequence ID" value="NZ_CM001024.1"/>
</dbReference>
<sequence length="122" mass="13183">MHSDSPAELRRRTALYAACLGKTPGTHPETEGVVIGFSEFLQWFHTRPLGHMLRATNAADQAGERPTNIIGGLARADSPWVAALVNAMFDLHATAELRAAGLLDEDGRIIDLNARFAGWCAS</sequence>
<dbReference type="EMBL" id="ACLF03000002">
    <property type="protein sequence ID" value="EFQ84349.1"/>
    <property type="molecule type" value="Genomic_DNA"/>
</dbReference>
<organism evidence="1 2">
    <name type="scientific">Aeromicrobium marinum DSM 15272</name>
    <dbReference type="NCBI Taxonomy" id="585531"/>
    <lineage>
        <taxon>Bacteria</taxon>
        <taxon>Bacillati</taxon>
        <taxon>Actinomycetota</taxon>
        <taxon>Actinomycetes</taxon>
        <taxon>Propionibacteriales</taxon>
        <taxon>Nocardioidaceae</taxon>
        <taxon>Aeromicrobium</taxon>
    </lineage>
</organism>
<dbReference type="HOGENOM" id="CLU_2021804_0_0_11"/>
<evidence type="ECO:0000313" key="1">
    <source>
        <dbReference type="EMBL" id="EFQ84349.1"/>
    </source>
</evidence>
<keyword evidence="2" id="KW-1185">Reference proteome</keyword>
<protein>
    <submittedName>
        <fullName evidence="1">Uncharacterized protein</fullName>
    </submittedName>
</protein>
<comment type="caution">
    <text evidence="1">The sequence shown here is derived from an EMBL/GenBank/DDBJ whole genome shotgun (WGS) entry which is preliminary data.</text>
</comment>
<proteinExistence type="predicted"/>